<organism evidence="2 3">
    <name type="scientific">Cardiocondyla obscurior</name>
    <dbReference type="NCBI Taxonomy" id="286306"/>
    <lineage>
        <taxon>Eukaryota</taxon>
        <taxon>Metazoa</taxon>
        <taxon>Ecdysozoa</taxon>
        <taxon>Arthropoda</taxon>
        <taxon>Hexapoda</taxon>
        <taxon>Insecta</taxon>
        <taxon>Pterygota</taxon>
        <taxon>Neoptera</taxon>
        <taxon>Endopterygota</taxon>
        <taxon>Hymenoptera</taxon>
        <taxon>Apocrita</taxon>
        <taxon>Aculeata</taxon>
        <taxon>Formicoidea</taxon>
        <taxon>Formicidae</taxon>
        <taxon>Myrmicinae</taxon>
        <taxon>Cardiocondyla</taxon>
    </lineage>
</organism>
<feature type="compositionally biased region" description="Acidic residues" evidence="1">
    <location>
        <begin position="1"/>
        <end position="14"/>
    </location>
</feature>
<evidence type="ECO:0000313" key="2">
    <source>
        <dbReference type="EMBL" id="KAL0106130.1"/>
    </source>
</evidence>
<reference evidence="2 3" key="1">
    <citation type="submission" date="2023-03" db="EMBL/GenBank/DDBJ databases">
        <title>High recombination rates correlate with genetic variation in Cardiocondyla obscurior ants.</title>
        <authorList>
            <person name="Errbii M."/>
        </authorList>
    </citation>
    <scope>NUCLEOTIDE SEQUENCE [LARGE SCALE GENOMIC DNA]</scope>
    <source>
        <strain evidence="2">Alpha-2009</strain>
        <tissue evidence="2">Whole body</tissue>
    </source>
</reference>
<dbReference type="EMBL" id="JADYXP020000018">
    <property type="protein sequence ID" value="KAL0106130.1"/>
    <property type="molecule type" value="Genomic_DNA"/>
</dbReference>
<keyword evidence="3" id="KW-1185">Reference proteome</keyword>
<comment type="caution">
    <text evidence="2">The sequence shown here is derived from an EMBL/GenBank/DDBJ whole genome shotgun (WGS) entry which is preliminary data.</text>
</comment>
<evidence type="ECO:0000256" key="1">
    <source>
        <dbReference type="SAM" id="MobiDB-lite"/>
    </source>
</evidence>
<dbReference type="Proteomes" id="UP001430953">
    <property type="component" value="Unassembled WGS sequence"/>
</dbReference>
<protein>
    <submittedName>
        <fullName evidence="2">Uncharacterized protein</fullName>
    </submittedName>
</protein>
<gene>
    <name evidence="2" type="ORF">PUN28_016101</name>
</gene>
<accession>A0AAW2ETA7</accession>
<name>A0AAW2ETA7_9HYME</name>
<proteinExistence type="predicted"/>
<feature type="region of interest" description="Disordered" evidence="1">
    <location>
        <begin position="1"/>
        <end position="33"/>
    </location>
</feature>
<dbReference type="AlphaFoldDB" id="A0AAW2ETA7"/>
<sequence length="108" mass="13086">MEEGGQNDEKESDTESSYLRSSPYKGTRTPRGINGRWNLMEITEREREKEAQCWPGCISSYILRRLFTRQWFQPRPDKNYSNDRFLAWKKKRKKKFAKTKDKQIFNQE</sequence>
<evidence type="ECO:0000313" key="3">
    <source>
        <dbReference type="Proteomes" id="UP001430953"/>
    </source>
</evidence>